<dbReference type="InterPro" id="IPR029058">
    <property type="entry name" value="AB_hydrolase_fold"/>
</dbReference>
<gene>
    <name evidence="1" type="ORF">DFR75_11622</name>
</gene>
<dbReference type="InterPro" id="IPR005152">
    <property type="entry name" value="Lipase_secreted"/>
</dbReference>
<reference evidence="1 2" key="1">
    <citation type="submission" date="2019-03" db="EMBL/GenBank/DDBJ databases">
        <title>Genomic Encyclopedia of Type Strains, Phase IV (KMG-IV): sequencing the most valuable type-strain genomes for metagenomic binning, comparative biology and taxonomic classification.</title>
        <authorList>
            <person name="Goeker M."/>
        </authorList>
    </citation>
    <scope>NUCLEOTIDE SEQUENCE [LARGE SCALE GENOMIC DNA]</scope>
    <source>
        <strain evidence="1 2">DSM 44496</strain>
    </source>
</reference>
<comment type="caution">
    <text evidence="1">The sequence shown here is derived from an EMBL/GenBank/DDBJ whole genome shotgun (WGS) entry which is preliminary data.</text>
</comment>
<dbReference type="GO" id="GO:0004806">
    <property type="term" value="F:triacylglycerol lipase activity"/>
    <property type="evidence" value="ECO:0007669"/>
    <property type="project" value="InterPro"/>
</dbReference>
<dbReference type="PANTHER" id="PTHR34853">
    <property type="match status" value="1"/>
</dbReference>
<dbReference type="AlphaFoldDB" id="A0A4R6NXY0"/>
<dbReference type="GO" id="GO:0016042">
    <property type="term" value="P:lipid catabolic process"/>
    <property type="evidence" value="ECO:0007669"/>
    <property type="project" value="InterPro"/>
</dbReference>
<dbReference type="Proteomes" id="UP000295087">
    <property type="component" value="Unassembled WGS sequence"/>
</dbReference>
<protein>
    <submittedName>
        <fullName evidence="1">Secretory lipase</fullName>
    </submittedName>
</protein>
<evidence type="ECO:0000313" key="1">
    <source>
        <dbReference type="EMBL" id="TDP28624.1"/>
    </source>
</evidence>
<evidence type="ECO:0000313" key="2">
    <source>
        <dbReference type="Proteomes" id="UP000295087"/>
    </source>
</evidence>
<dbReference type="PIRSF" id="PIRSF029171">
    <property type="entry name" value="Esterase_LipA"/>
    <property type="match status" value="1"/>
</dbReference>
<dbReference type="PANTHER" id="PTHR34853:SF1">
    <property type="entry name" value="LIPASE 5"/>
    <property type="match status" value="1"/>
</dbReference>
<dbReference type="Gene3D" id="3.40.50.1820">
    <property type="entry name" value="alpha/beta hydrolase"/>
    <property type="match status" value="1"/>
</dbReference>
<keyword evidence="2" id="KW-1185">Reference proteome</keyword>
<name>A0A4R6NXY0_NOCIG</name>
<dbReference type="RefSeq" id="WP_067497972.1">
    <property type="nucleotide sequence ID" value="NZ_SNXK01000016.1"/>
</dbReference>
<dbReference type="Gene3D" id="1.10.260.130">
    <property type="match status" value="1"/>
</dbReference>
<proteinExistence type="predicted"/>
<dbReference type="SUPFAM" id="SSF53474">
    <property type="entry name" value="alpha/beta-Hydrolases"/>
    <property type="match status" value="1"/>
</dbReference>
<dbReference type="Pfam" id="PF03583">
    <property type="entry name" value="LIP"/>
    <property type="match status" value="1"/>
</dbReference>
<organism evidence="1 2">
    <name type="scientific">Nocardia ignorata</name>
    <dbReference type="NCBI Taxonomy" id="145285"/>
    <lineage>
        <taxon>Bacteria</taxon>
        <taxon>Bacillati</taxon>
        <taxon>Actinomycetota</taxon>
        <taxon>Actinomycetes</taxon>
        <taxon>Mycobacteriales</taxon>
        <taxon>Nocardiaceae</taxon>
        <taxon>Nocardia</taxon>
    </lineage>
</organism>
<dbReference type="EMBL" id="SNXK01000016">
    <property type="protein sequence ID" value="TDP28624.1"/>
    <property type="molecule type" value="Genomic_DNA"/>
</dbReference>
<accession>A0A4R6NXY0</accession>
<sequence length="440" mass="47477">MSSPRVSDAVPPTLTDNPAARAIRPESDEFYCPPADFATRPPGTILRTRVTEIALFGLIPQRLSAWQLLYRTSDLHRAPEVAVTTVLLPADAEAIARPLVSFQCAIDGVSSNCFPSYALRRGARALGAIPQLELPVIAEALARGWAVSIPDHGGMGGHFGVAREPGYRALDAARAALAFEPLSLSPTTEVGLWGYSGGGLATAWAAEVAADYAPELNIVGAVAGSPVGDPGATFVRLNGSLMSGFSTVCVAALQRAYPVLEQLLANHAKPEFHTLLADAASRTTLALLSRFAGKNLDRYSESSFAELLDLPEMRAVLDDIRPGAQAPSMPVLVIQGVNDELIAVQDVDRHVERYRRAGAHVHYVRDRLSMHLALLYLGTPLTMAWLADRFEGRTLPPSTTTTVWSLTWRGTDVLAHLRFAALFVRMLCSRPISQRRAMRG</sequence>